<dbReference type="InterPro" id="IPR006070">
    <property type="entry name" value="Sua5-like_dom"/>
</dbReference>
<gene>
    <name evidence="2" type="ORF">F8566_09570</name>
</gene>
<organism evidence="2 3">
    <name type="scientific">Actinomadura rudentiformis</name>
    <dbReference type="NCBI Taxonomy" id="359158"/>
    <lineage>
        <taxon>Bacteria</taxon>
        <taxon>Bacillati</taxon>
        <taxon>Actinomycetota</taxon>
        <taxon>Actinomycetes</taxon>
        <taxon>Streptosporangiales</taxon>
        <taxon>Thermomonosporaceae</taxon>
        <taxon>Actinomadura</taxon>
    </lineage>
</organism>
<dbReference type="OrthoDB" id="9814580at2"/>
<dbReference type="InterPro" id="IPR017945">
    <property type="entry name" value="DHBP_synth_RibB-like_a/b_dom"/>
</dbReference>
<evidence type="ECO:0000313" key="2">
    <source>
        <dbReference type="EMBL" id="KAB2350061.1"/>
    </source>
</evidence>
<protein>
    <recommendedName>
        <fullName evidence="1">YrdC-like domain-containing protein</fullName>
    </recommendedName>
</protein>
<proteinExistence type="predicted"/>
<reference evidence="2 3" key="1">
    <citation type="submission" date="2019-09" db="EMBL/GenBank/DDBJ databases">
        <title>Actinomadura physcomitrii sp. nov., a novel actinomycete isolated from moss [Physcomitrium sphaericum (Ludw) Fuernr].</title>
        <authorList>
            <person name="Zhuang X."/>
            <person name="Liu C."/>
        </authorList>
    </citation>
    <scope>NUCLEOTIDE SEQUENCE [LARGE SCALE GENOMIC DNA]</scope>
    <source>
        <strain evidence="2 3">HMC1</strain>
    </source>
</reference>
<dbReference type="AlphaFoldDB" id="A0A6H9YT55"/>
<accession>A0A6H9YT55</accession>
<name>A0A6H9YT55_9ACTN</name>
<comment type="caution">
    <text evidence="2">The sequence shown here is derived from an EMBL/GenBank/DDBJ whole genome shotgun (WGS) entry which is preliminary data.</text>
</comment>
<dbReference type="Gene3D" id="3.90.870.10">
    <property type="entry name" value="DHBP synthase"/>
    <property type="match status" value="1"/>
</dbReference>
<dbReference type="Proteomes" id="UP000468735">
    <property type="component" value="Unassembled WGS sequence"/>
</dbReference>
<dbReference type="Pfam" id="PF01300">
    <property type="entry name" value="Sua5_yciO_yrdC"/>
    <property type="match status" value="1"/>
</dbReference>
<dbReference type="GO" id="GO:0003725">
    <property type="term" value="F:double-stranded RNA binding"/>
    <property type="evidence" value="ECO:0007669"/>
    <property type="project" value="InterPro"/>
</dbReference>
<dbReference type="SUPFAM" id="SSF55821">
    <property type="entry name" value="YrdC/RibB"/>
    <property type="match status" value="1"/>
</dbReference>
<evidence type="ECO:0000313" key="3">
    <source>
        <dbReference type="Proteomes" id="UP000468735"/>
    </source>
</evidence>
<evidence type="ECO:0000259" key="1">
    <source>
        <dbReference type="Pfam" id="PF01300"/>
    </source>
</evidence>
<dbReference type="EMBL" id="WBMT01000004">
    <property type="protein sequence ID" value="KAB2350061.1"/>
    <property type="molecule type" value="Genomic_DNA"/>
</dbReference>
<feature type="domain" description="YrdC-like" evidence="1">
    <location>
        <begin position="6"/>
        <end position="46"/>
    </location>
</feature>
<keyword evidence="3" id="KW-1185">Reference proteome</keyword>
<sequence>MRWSGDVRAELGDAVDFVLDGGPCQIGVESTIVDVTGEIPTGLRPGGVTREDLQAALGRPIAVHSTSRVRVPGLA</sequence>